<proteinExistence type="predicted"/>
<name>A0AAN6N1Y8_9PEZI</name>
<protein>
    <submittedName>
        <fullName evidence="2">Uncharacterized protein</fullName>
    </submittedName>
</protein>
<dbReference type="EMBL" id="MU853858">
    <property type="protein sequence ID" value="KAK3937290.1"/>
    <property type="molecule type" value="Genomic_DNA"/>
</dbReference>
<feature type="region of interest" description="Disordered" evidence="1">
    <location>
        <begin position="94"/>
        <end position="123"/>
    </location>
</feature>
<sequence>MTSTPFTPYWMQVGPSEDPFSWVFFAVACVAGRHRPVAVVSSLGDNLATESLQGGPLVAACQRVAAIFAHPANVPAVRAELALADDFYARGDGQVQQRPAPAELPELDRRAHEPARRRRGWDSRSGAVELPPFPFVASCLLQGVGFDARAGVTRAVRPEPLGTVYRDTSIEWGMVVVDITEPAAVRYGIVGFPVAAARFVGAPAAERYTMGALGPGAAESGELHVMDEVRPRQAMSAAGYMARFEHETPADPDTLEELSRVPLVDADAMALVWPPTPGAGDSGVLPSLAGLSIGSDESLDDQAADAQLVQSTFDLHDFDVSILDEARAVPGFQERLQRTLVQHATRLGSTPSAGKLIRIAFAHRDHLSLERLSALSVDAVSAALGVAGMGPIASISLCVDRIAGTPAQLAAALAACDTLCALYLLVSPDRENDAASVQVFEELAARPSVLRRARVVLAGSHAATLRKRFWLPTVPRTPLGAPQVAPLDVYPVQQMLVQQQHGTGLPFDRSLIYLGDALLKPERLATGLLLYLHSLLPSDGTAGDGEGRKGLFSFSSCPSSLAATAAAADADALAAPEISPIPAESFAVPFRSSSAPGGALWPRMRDLVPGGWTVLVSLEVHWDRRSTSHRIRYAFVRPRHGRIAVDPPPSPTPPTPPTPQPPDAAELEVVGLVRFLAVTAPEVDPAVVERCLDGLAGELAGAAIGGVLPRGVDPLSVLSQPEAADMLRGFLDESRLVNRRLRLAMEEDPEGRNWYPELLTEEARAH</sequence>
<reference evidence="3" key="1">
    <citation type="journal article" date="2023" name="Mol. Phylogenet. Evol.">
        <title>Genome-scale phylogeny and comparative genomics of the fungal order Sordariales.</title>
        <authorList>
            <person name="Hensen N."/>
            <person name="Bonometti L."/>
            <person name="Westerberg I."/>
            <person name="Brannstrom I.O."/>
            <person name="Guillou S."/>
            <person name="Cros-Aarteil S."/>
            <person name="Calhoun S."/>
            <person name="Haridas S."/>
            <person name="Kuo A."/>
            <person name="Mondo S."/>
            <person name="Pangilinan J."/>
            <person name="Riley R."/>
            <person name="LaButti K."/>
            <person name="Andreopoulos B."/>
            <person name="Lipzen A."/>
            <person name="Chen C."/>
            <person name="Yan M."/>
            <person name="Daum C."/>
            <person name="Ng V."/>
            <person name="Clum A."/>
            <person name="Steindorff A."/>
            <person name="Ohm R.A."/>
            <person name="Martin F."/>
            <person name="Silar P."/>
            <person name="Natvig D.O."/>
            <person name="Lalanne C."/>
            <person name="Gautier V."/>
            <person name="Ament-Velasquez S.L."/>
            <person name="Kruys A."/>
            <person name="Hutchinson M.I."/>
            <person name="Powell A.J."/>
            <person name="Barry K."/>
            <person name="Miller A.N."/>
            <person name="Grigoriev I.V."/>
            <person name="Debuchy R."/>
            <person name="Gladieux P."/>
            <person name="Hiltunen Thoren M."/>
            <person name="Johannesson H."/>
        </authorList>
    </citation>
    <scope>NUCLEOTIDE SEQUENCE [LARGE SCALE GENOMIC DNA]</scope>
    <source>
        <strain evidence="3">CBS 340.73</strain>
    </source>
</reference>
<evidence type="ECO:0000313" key="2">
    <source>
        <dbReference type="EMBL" id="KAK3937290.1"/>
    </source>
</evidence>
<organism evidence="2 3">
    <name type="scientific">Diplogelasinospora grovesii</name>
    <dbReference type="NCBI Taxonomy" id="303347"/>
    <lineage>
        <taxon>Eukaryota</taxon>
        <taxon>Fungi</taxon>
        <taxon>Dikarya</taxon>
        <taxon>Ascomycota</taxon>
        <taxon>Pezizomycotina</taxon>
        <taxon>Sordariomycetes</taxon>
        <taxon>Sordariomycetidae</taxon>
        <taxon>Sordariales</taxon>
        <taxon>Diplogelasinosporaceae</taxon>
        <taxon>Diplogelasinospora</taxon>
    </lineage>
</organism>
<comment type="caution">
    <text evidence="2">The sequence shown here is derived from an EMBL/GenBank/DDBJ whole genome shotgun (WGS) entry which is preliminary data.</text>
</comment>
<feature type="region of interest" description="Disordered" evidence="1">
    <location>
        <begin position="642"/>
        <end position="663"/>
    </location>
</feature>
<keyword evidence="3" id="KW-1185">Reference proteome</keyword>
<gene>
    <name evidence="2" type="ORF">QBC46DRAFT_416520</name>
</gene>
<evidence type="ECO:0000256" key="1">
    <source>
        <dbReference type="SAM" id="MobiDB-lite"/>
    </source>
</evidence>
<dbReference type="Proteomes" id="UP001303473">
    <property type="component" value="Unassembled WGS sequence"/>
</dbReference>
<evidence type="ECO:0000313" key="3">
    <source>
        <dbReference type="Proteomes" id="UP001303473"/>
    </source>
</evidence>
<accession>A0AAN6N1Y8</accession>
<dbReference type="AlphaFoldDB" id="A0AAN6N1Y8"/>
<feature type="compositionally biased region" description="Pro residues" evidence="1">
    <location>
        <begin position="646"/>
        <end position="662"/>
    </location>
</feature>